<dbReference type="AlphaFoldDB" id="A0A9X4AUV9"/>
<accession>A0A9X4AUV9</accession>
<name>A0A9X4AUV9_9BACT</name>
<gene>
    <name evidence="2" type="ORF">KEG57_24350</name>
</gene>
<dbReference type="Proteomes" id="UP001151081">
    <property type="component" value="Unassembled WGS sequence"/>
</dbReference>
<protein>
    <submittedName>
        <fullName evidence="2">Uncharacterized protein</fullName>
    </submittedName>
</protein>
<evidence type="ECO:0000313" key="2">
    <source>
        <dbReference type="EMBL" id="MDC3983662.1"/>
    </source>
</evidence>
<keyword evidence="3" id="KW-1185">Reference proteome</keyword>
<organism evidence="2 3">
    <name type="scientific">Polyangium jinanense</name>
    <dbReference type="NCBI Taxonomy" id="2829994"/>
    <lineage>
        <taxon>Bacteria</taxon>
        <taxon>Pseudomonadati</taxon>
        <taxon>Myxococcota</taxon>
        <taxon>Polyangia</taxon>
        <taxon>Polyangiales</taxon>
        <taxon>Polyangiaceae</taxon>
        <taxon>Polyangium</taxon>
    </lineage>
</organism>
<evidence type="ECO:0000256" key="1">
    <source>
        <dbReference type="SAM" id="Coils"/>
    </source>
</evidence>
<sequence length="716" mass="75825">MGATRQKQLSKAQTIALASVAVLGTGAAAFVTVPEIMLAHGTREAKACLASYEAPRGPELPACRKSIEWMLLPARLPLTANRARYRAEELNARIALANYVDAAVGSPSAEGLAKAAEALDLEAAVVKDGSQRVAFDELGRSAGAPDVGREADAVGDRRTLLGRGEMWLDFRVRIAAMRAALLEADPKRAEALARRYADYDPRDHDHRTAIATVLCMGLGDDPKRGFEMLPFVQDDRASRRYEGMTRDFGEVRALLVACAARAGASPPPMPDKPQAGGADAVEQRALLRLRLATSHANGEATEPVQSAIAAARSLLSSGPRGPGARIALLAAVIAAGADLNADEIARLSRARDDEDPLAAPIAWTATEWLAERRPEFGDAEPPPVVPGAAFVAAARGVLGLEAKLRAPKEGSRGATAEALVATRGALWLEAAMALAREGDAVGGANAADEAATALGLGSHGRALVRSNVFRLAGDREKAFAELAVDDAPAKDELKGKIASDPRIPAAVALQRAELAMALGKREEARTSAERAEARAEACRDVLLAARARWQLAALGARTAPPPSWADVEAGAALTWIGFGNPLEPYRAGNAVAQSARVARALDGWVGLAAADPLLRRAGRWAALRDRGDAPPWLGVHLALAGRLLQPSEGDIEVWLDAVSAFDTRRFSLRSYAFARADAARMRGDAEAAARWEARYRFLRGVASDPTRIELARHLDL</sequence>
<dbReference type="EMBL" id="JAGTJJ010000015">
    <property type="protein sequence ID" value="MDC3983662.1"/>
    <property type="molecule type" value="Genomic_DNA"/>
</dbReference>
<proteinExistence type="predicted"/>
<evidence type="ECO:0000313" key="3">
    <source>
        <dbReference type="Proteomes" id="UP001151081"/>
    </source>
</evidence>
<comment type="caution">
    <text evidence="2">The sequence shown here is derived from an EMBL/GenBank/DDBJ whole genome shotgun (WGS) entry which is preliminary data.</text>
</comment>
<dbReference type="RefSeq" id="WP_272423359.1">
    <property type="nucleotide sequence ID" value="NZ_JAGTJJ010000015.1"/>
</dbReference>
<reference evidence="2 3" key="1">
    <citation type="submission" date="2021-04" db="EMBL/GenBank/DDBJ databases">
        <title>Genome analysis of Polyangium sp.</title>
        <authorList>
            <person name="Li Y."/>
            <person name="Wang J."/>
        </authorList>
    </citation>
    <scope>NUCLEOTIDE SEQUENCE [LARGE SCALE GENOMIC DNA]</scope>
    <source>
        <strain evidence="2 3">SDU14</strain>
    </source>
</reference>
<feature type="coiled-coil region" evidence="1">
    <location>
        <begin position="514"/>
        <end position="548"/>
    </location>
</feature>
<keyword evidence="1" id="KW-0175">Coiled coil</keyword>